<comment type="caution">
    <text evidence="1">The sequence shown here is derived from an EMBL/GenBank/DDBJ whole genome shotgun (WGS) entry which is preliminary data.</text>
</comment>
<gene>
    <name evidence="1" type="ORF">ABW01_14210</name>
</gene>
<proteinExistence type="predicted"/>
<dbReference type="RefSeq" id="WP_001991159.1">
    <property type="nucleotide sequence ID" value="NZ_LDPG01000009.1"/>
</dbReference>
<evidence type="ECO:0000313" key="1">
    <source>
        <dbReference type="EMBL" id="KLV17901.1"/>
    </source>
</evidence>
<evidence type="ECO:0000313" key="2">
    <source>
        <dbReference type="Proteomes" id="UP000035904"/>
    </source>
</evidence>
<accession>A0A0J1HW17</accession>
<sequence length="83" mass="9893">MRWKREDVIFETIREAEVWADGVANEMYGRVFDGYEKLDYKVAYALSFFLAQERVWIVHKEEHFGIDGVIYKVWVTVVEGMNL</sequence>
<protein>
    <submittedName>
        <fullName evidence="1">Dehydrogenase</fullName>
    </submittedName>
</protein>
<dbReference type="PATRIC" id="fig|1392.242.peg.5883"/>
<name>A0A0J1HW17_BACAN</name>
<reference evidence="1 2" key="1">
    <citation type="submission" date="2015-05" db="EMBL/GenBank/DDBJ databases">
        <title>Whole genome sequence and identification of bacterial endophytes from Costus igneus.</title>
        <authorList>
            <person name="Lee Y.P."/>
            <person name="Gan H.M."/>
            <person name="Eng W."/>
            <person name="Wheatley M.S."/>
            <person name="Caraballo A."/>
            <person name="Polter S."/>
            <person name="Savka M.A."/>
            <person name="Hudson A.O."/>
        </authorList>
    </citation>
    <scope>NUCLEOTIDE SEQUENCE [LARGE SCALE GENOMIC DNA]</scope>
    <source>
        <strain evidence="1 2">RIT375</strain>
    </source>
</reference>
<dbReference type="AlphaFoldDB" id="A0A0J1HW17"/>
<organism evidence="1 2">
    <name type="scientific">Bacillus anthracis</name>
    <name type="common">anthrax bacterium</name>
    <dbReference type="NCBI Taxonomy" id="1392"/>
    <lineage>
        <taxon>Bacteria</taxon>
        <taxon>Bacillati</taxon>
        <taxon>Bacillota</taxon>
        <taxon>Bacilli</taxon>
        <taxon>Bacillales</taxon>
        <taxon>Bacillaceae</taxon>
        <taxon>Bacillus</taxon>
        <taxon>Bacillus cereus group</taxon>
    </lineage>
</organism>
<dbReference type="EMBL" id="LDPG01000009">
    <property type="protein sequence ID" value="KLV17901.1"/>
    <property type="molecule type" value="Genomic_DNA"/>
</dbReference>
<dbReference type="Proteomes" id="UP000035904">
    <property type="component" value="Unassembled WGS sequence"/>
</dbReference>